<dbReference type="EMBL" id="FUHU01000004">
    <property type="protein sequence ID" value="SJM47210.1"/>
    <property type="molecule type" value="Genomic_DNA"/>
</dbReference>
<protein>
    <recommendedName>
        <fullName evidence="3">DNA-directed RNA polymerase subunit beta</fullName>
    </recommendedName>
</protein>
<name>A0A1R4EU71_9MICO</name>
<evidence type="ECO:0008006" key="3">
    <source>
        <dbReference type="Google" id="ProtNLM"/>
    </source>
</evidence>
<dbReference type="Proteomes" id="UP000195787">
    <property type="component" value="Unassembled WGS sequence"/>
</dbReference>
<reference evidence="1 2" key="1">
    <citation type="submission" date="2017-02" db="EMBL/GenBank/DDBJ databases">
        <authorList>
            <person name="Peterson S.W."/>
        </authorList>
    </citation>
    <scope>NUCLEOTIDE SEQUENCE [LARGE SCALE GENOMIC DNA]</scope>
    <source>
        <strain evidence="1 2">LMG 22410</strain>
    </source>
</reference>
<sequence length="212" mass="22870">MAEHARPARYASEWFDQFVGDVDPALRTQLAHDTADALLTRVRESESSAETEQVLLRLQALAREDGIDSVAELWSQARAHTLPGALWRVHLVHTMVVQRADETARLFALGAESLQTSAPVIAGAAPPTGPEQIRDLSNAILRGVFTGDFAMALERAAAFCRVVAAGSVETADETDALSDERASALTRKASRLAAIAVDLERCAVLWRADALV</sequence>
<dbReference type="AlphaFoldDB" id="A0A1R4EU71"/>
<gene>
    <name evidence="1" type="ORF">CZ674_00905</name>
</gene>
<accession>A0A1R4EU71</accession>
<proteinExistence type="predicted"/>
<dbReference type="OrthoDB" id="5188280at2"/>
<evidence type="ECO:0000313" key="1">
    <source>
        <dbReference type="EMBL" id="SJM47210.1"/>
    </source>
</evidence>
<keyword evidence="2" id="KW-1185">Reference proteome</keyword>
<dbReference type="GeneID" id="303171763"/>
<evidence type="ECO:0000313" key="2">
    <source>
        <dbReference type="Proteomes" id="UP000195787"/>
    </source>
</evidence>
<organism evidence="1 2">
    <name type="scientific">Agrococcus casei LMG 22410</name>
    <dbReference type="NCBI Taxonomy" id="1255656"/>
    <lineage>
        <taxon>Bacteria</taxon>
        <taxon>Bacillati</taxon>
        <taxon>Actinomycetota</taxon>
        <taxon>Actinomycetes</taxon>
        <taxon>Micrococcales</taxon>
        <taxon>Microbacteriaceae</taxon>
        <taxon>Agrococcus</taxon>
    </lineage>
</organism>
<dbReference type="RefSeq" id="WP_086990287.1">
    <property type="nucleotide sequence ID" value="NZ_FUHU01000004.1"/>
</dbReference>